<reference evidence="2 3" key="1">
    <citation type="journal article" date="2023" name="Nucleic Acids Res.">
        <title>The hologenome of Daphnia magna reveals possible DNA methylation and microbiome-mediated evolution of the host genome.</title>
        <authorList>
            <person name="Chaturvedi A."/>
            <person name="Li X."/>
            <person name="Dhandapani V."/>
            <person name="Marshall H."/>
            <person name="Kissane S."/>
            <person name="Cuenca-Cambronero M."/>
            <person name="Asole G."/>
            <person name="Calvet F."/>
            <person name="Ruiz-Romero M."/>
            <person name="Marangio P."/>
            <person name="Guigo R."/>
            <person name="Rago D."/>
            <person name="Mirbahai L."/>
            <person name="Eastwood N."/>
            <person name="Colbourne J.K."/>
            <person name="Zhou J."/>
            <person name="Mallon E."/>
            <person name="Orsini L."/>
        </authorList>
    </citation>
    <scope>NUCLEOTIDE SEQUENCE [LARGE SCALE GENOMIC DNA]</scope>
    <source>
        <strain evidence="2">LRV0_1</strain>
    </source>
</reference>
<feature type="compositionally biased region" description="Polar residues" evidence="1">
    <location>
        <begin position="307"/>
        <end position="346"/>
    </location>
</feature>
<dbReference type="Proteomes" id="UP001234178">
    <property type="component" value="Unassembled WGS sequence"/>
</dbReference>
<evidence type="ECO:0000313" key="2">
    <source>
        <dbReference type="EMBL" id="KAK4006622.1"/>
    </source>
</evidence>
<accession>A0ABQ9Z141</accession>
<evidence type="ECO:0000313" key="3">
    <source>
        <dbReference type="Proteomes" id="UP001234178"/>
    </source>
</evidence>
<organism evidence="2 3">
    <name type="scientific">Daphnia magna</name>
    <dbReference type="NCBI Taxonomy" id="35525"/>
    <lineage>
        <taxon>Eukaryota</taxon>
        <taxon>Metazoa</taxon>
        <taxon>Ecdysozoa</taxon>
        <taxon>Arthropoda</taxon>
        <taxon>Crustacea</taxon>
        <taxon>Branchiopoda</taxon>
        <taxon>Diplostraca</taxon>
        <taxon>Cladocera</taxon>
        <taxon>Anomopoda</taxon>
        <taxon>Daphniidae</taxon>
        <taxon>Daphnia</taxon>
    </lineage>
</organism>
<feature type="region of interest" description="Disordered" evidence="1">
    <location>
        <begin position="1"/>
        <end position="76"/>
    </location>
</feature>
<feature type="region of interest" description="Disordered" evidence="1">
    <location>
        <begin position="182"/>
        <end position="206"/>
    </location>
</feature>
<proteinExistence type="predicted"/>
<protein>
    <submittedName>
        <fullName evidence="2">Uncharacterized protein</fullName>
    </submittedName>
</protein>
<feature type="region of interest" description="Disordered" evidence="1">
    <location>
        <begin position="250"/>
        <end position="385"/>
    </location>
</feature>
<feature type="compositionally biased region" description="Polar residues" evidence="1">
    <location>
        <begin position="250"/>
        <end position="265"/>
    </location>
</feature>
<feature type="compositionally biased region" description="Low complexity" evidence="1">
    <location>
        <begin position="358"/>
        <end position="367"/>
    </location>
</feature>
<feature type="compositionally biased region" description="Polar residues" evidence="1">
    <location>
        <begin position="32"/>
        <end position="50"/>
    </location>
</feature>
<keyword evidence="3" id="KW-1185">Reference proteome</keyword>
<sequence>MKPEGERSGFPVERSEDPDPTNLVAKGPPIDTSLSRQPSDNGVEETNVSSEILDGDSRRETHHTGEEYEENGTAGVRTDGNFHDICETVSDLPLRTDLQDHRLKETHSNEKQELLCDTPECVDCGKRRKTTYLPPYFGSERVCPSIWKIYSTTPPTNVFGGNSQPCPIPKKHSVTYAIRTTDPGDKITSDKTGQLPSSHQTRQHIAEPSYTCQRTHVNRLITLYETMLWKTEHWPPLETPSEFENRFRKSMSTQTDDFSVNNSENESTEMKNEDSDTLTDTETPPSDYHFSDDKSNQHTLSQKHHTNQFLQSKEQDSSAETKSISPSRYSFTPTSKNNSTNNQNDSSKPKESNVDVSANANAHANAAGRSQRTRRKPSRYANGVQ</sequence>
<evidence type="ECO:0000256" key="1">
    <source>
        <dbReference type="SAM" id="MobiDB-lite"/>
    </source>
</evidence>
<comment type="caution">
    <text evidence="2">The sequence shown here is derived from an EMBL/GenBank/DDBJ whole genome shotgun (WGS) entry which is preliminary data.</text>
</comment>
<feature type="compositionally biased region" description="Polar residues" evidence="1">
    <location>
        <begin position="190"/>
        <end position="200"/>
    </location>
</feature>
<dbReference type="EMBL" id="JAOYFB010000002">
    <property type="protein sequence ID" value="KAK4006622.1"/>
    <property type="molecule type" value="Genomic_DNA"/>
</dbReference>
<gene>
    <name evidence="2" type="ORF">OUZ56_011779</name>
</gene>
<name>A0ABQ9Z141_9CRUS</name>
<feature type="compositionally biased region" description="Basic and acidic residues" evidence="1">
    <location>
        <begin position="55"/>
        <end position="66"/>
    </location>
</feature>
<feature type="compositionally biased region" description="Basic and acidic residues" evidence="1">
    <location>
        <begin position="1"/>
        <end position="17"/>
    </location>
</feature>